<sequence length="473" mass="50978">MLRVFDYVILGAGAAGFSAAVKLSELTGDKAGVALVNGGVLGGTCVNVGCIPSKYLIEAAKLYHGGRRRLGPVEVSTRVDFRFLMHSLREAVKTLRAEKYEKILQHYAGVEVINGRAEFTGPDTIKIEHGGDVLEVRAGKGILIATGSRPHPPPIPGLDRTSYLDSDKIWGLEEQPGSMLILGGGAIGVEIGQAMQRLGTEVTLVEVLDRILPAAEPEISSELLAALREEGMDVRIKTRVVEVWQGNGVKKARLMSNKGEEEITVDEVLIATGRRANTDSLHLEKAGVDVDERGFIKVDSMMRTSNPKIFAAGDVVAKNLMLETLSAREGVIAAINMTGGEAEMDYSVVPVVTFTEPQAASVGLTEAEAMQRYRACACRVIHVKDLAKAGITGEARGLAKLVIHPETKEILGFHTLSPHASEYILAAAEALRRRATVYDLLDMVHVFPAYSEALKLSAVAFLRPLSLMPCCME</sequence>
<dbReference type="InterPro" id="IPR036188">
    <property type="entry name" value="FAD/NAD-bd_sf"/>
</dbReference>
<evidence type="ECO:0000256" key="10">
    <source>
        <dbReference type="ARBA" id="ARBA00022857"/>
    </source>
</evidence>
<keyword evidence="10" id="KW-0521">NADP</keyword>
<dbReference type="PANTHER" id="PTHR43014:SF4">
    <property type="entry name" value="PYRIDINE NUCLEOTIDE-DISULFIDE OXIDOREDUCTASE RCLA-RELATED"/>
    <property type="match status" value="1"/>
</dbReference>
<dbReference type="SUPFAM" id="SSF55424">
    <property type="entry name" value="FAD/NAD-linked reductases, dimerisation (C-terminal) domain"/>
    <property type="match status" value="1"/>
</dbReference>
<keyword evidence="7 17" id="KW-0285">Flavoprotein</keyword>
<dbReference type="InterPro" id="IPR001100">
    <property type="entry name" value="Pyr_nuc-diS_OxRdtase"/>
</dbReference>
<evidence type="ECO:0000256" key="6">
    <source>
        <dbReference type="ARBA" id="ARBA00022466"/>
    </source>
</evidence>
<keyword evidence="9 17" id="KW-0274">FAD</keyword>
<dbReference type="AlphaFoldDB" id="A0A832ZWP5"/>
<dbReference type="GO" id="GO:0050660">
    <property type="term" value="F:flavin adenine dinucleotide binding"/>
    <property type="evidence" value="ECO:0007669"/>
    <property type="project" value="InterPro"/>
</dbReference>
<gene>
    <name evidence="20" type="primary">merA</name>
    <name evidence="20" type="ORF">EYH45_06255</name>
</gene>
<dbReference type="PIRSF" id="PIRSF000350">
    <property type="entry name" value="Mercury_reductase_MerA"/>
    <property type="match status" value="1"/>
</dbReference>
<comment type="catalytic activity">
    <reaction evidence="16">
        <text>Hg + NADP(+) + H(+) = Hg(2+) + NADPH</text>
        <dbReference type="Rhea" id="RHEA:23856"/>
        <dbReference type="ChEBI" id="CHEBI:15378"/>
        <dbReference type="ChEBI" id="CHEBI:16170"/>
        <dbReference type="ChEBI" id="CHEBI:16793"/>
        <dbReference type="ChEBI" id="CHEBI:57783"/>
        <dbReference type="ChEBI" id="CHEBI:58349"/>
        <dbReference type="EC" id="1.16.1.1"/>
    </reaction>
</comment>
<keyword evidence="13" id="KW-1015">Disulfide bond</keyword>
<evidence type="ECO:0000256" key="9">
    <source>
        <dbReference type="ARBA" id="ARBA00022827"/>
    </source>
</evidence>
<feature type="domain" description="FAD/NAD(P)-binding" evidence="19">
    <location>
        <begin position="5"/>
        <end position="328"/>
    </location>
</feature>
<dbReference type="Pfam" id="PF02852">
    <property type="entry name" value="Pyr_redox_dim"/>
    <property type="match status" value="1"/>
</dbReference>
<comment type="caution">
    <text evidence="20">The sequence shown here is derived from an EMBL/GenBank/DDBJ whole genome shotgun (WGS) entry which is preliminary data.</text>
</comment>
<dbReference type="PRINTS" id="PR00411">
    <property type="entry name" value="PNDRDTASEI"/>
</dbReference>
<evidence type="ECO:0000256" key="7">
    <source>
        <dbReference type="ARBA" id="ARBA00022630"/>
    </source>
</evidence>
<evidence type="ECO:0000313" key="20">
    <source>
        <dbReference type="EMBL" id="HIQ30148.1"/>
    </source>
</evidence>
<evidence type="ECO:0000256" key="14">
    <source>
        <dbReference type="ARBA" id="ARBA00023284"/>
    </source>
</evidence>
<dbReference type="NCBIfam" id="TIGR02053">
    <property type="entry name" value="MerA"/>
    <property type="match status" value="1"/>
</dbReference>
<evidence type="ECO:0000259" key="18">
    <source>
        <dbReference type="Pfam" id="PF02852"/>
    </source>
</evidence>
<evidence type="ECO:0000256" key="4">
    <source>
        <dbReference type="ARBA" id="ARBA00012661"/>
    </source>
</evidence>
<dbReference type="SUPFAM" id="SSF51905">
    <property type="entry name" value="FAD/NAD(P)-binding domain"/>
    <property type="match status" value="1"/>
</dbReference>
<evidence type="ECO:0000313" key="21">
    <source>
        <dbReference type="Proteomes" id="UP000608579"/>
    </source>
</evidence>
<dbReference type="Proteomes" id="UP000608579">
    <property type="component" value="Unassembled WGS sequence"/>
</dbReference>
<comment type="similarity">
    <text evidence="2 17">Belongs to the class-I pyridine nucleotide-disulfide oxidoreductase family.</text>
</comment>
<protein>
    <recommendedName>
        <fullName evidence="5">Mercuric reductase</fullName>
        <ecNumber evidence="4">1.16.1.1</ecNumber>
    </recommendedName>
    <alternativeName>
        <fullName evidence="15">Hg(II) reductase</fullName>
    </alternativeName>
</protein>
<dbReference type="Gene3D" id="3.30.390.30">
    <property type="match status" value="1"/>
</dbReference>
<dbReference type="InterPro" id="IPR012999">
    <property type="entry name" value="Pyr_OxRdtase_I_AS"/>
</dbReference>
<dbReference type="GO" id="GO:0050787">
    <property type="term" value="P:detoxification of mercury ion"/>
    <property type="evidence" value="ECO:0007669"/>
    <property type="project" value="InterPro"/>
</dbReference>
<proteinExistence type="inferred from homology"/>
<accession>A0A832ZWP5</accession>
<evidence type="ECO:0000259" key="19">
    <source>
        <dbReference type="Pfam" id="PF07992"/>
    </source>
</evidence>
<keyword evidence="11" id="KW-0476">Mercury</keyword>
<dbReference type="Pfam" id="PF07992">
    <property type="entry name" value="Pyr_redox_2"/>
    <property type="match status" value="1"/>
</dbReference>
<dbReference type="EMBL" id="DQVM01000117">
    <property type="protein sequence ID" value="HIQ30148.1"/>
    <property type="molecule type" value="Genomic_DNA"/>
</dbReference>
<dbReference type="GO" id="GO:0045340">
    <property type="term" value="F:mercury ion binding"/>
    <property type="evidence" value="ECO:0007669"/>
    <property type="project" value="InterPro"/>
</dbReference>
<dbReference type="InterPro" id="IPR016156">
    <property type="entry name" value="FAD/NAD-linked_Rdtase_dimer_sf"/>
</dbReference>
<dbReference type="GO" id="GO:0050661">
    <property type="term" value="F:NADP binding"/>
    <property type="evidence" value="ECO:0007669"/>
    <property type="project" value="InterPro"/>
</dbReference>
<evidence type="ECO:0000256" key="16">
    <source>
        <dbReference type="ARBA" id="ARBA00048984"/>
    </source>
</evidence>
<name>A0A832ZWP5_CALS0</name>
<keyword evidence="14 17" id="KW-0676">Redox-active center</keyword>
<evidence type="ECO:0000256" key="13">
    <source>
        <dbReference type="ARBA" id="ARBA00023157"/>
    </source>
</evidence>
<dbReference type="GO" id="GO:0003955">
    <property type="term" value="F:NAD(P)H dehydrogenase (quinone) activity"/>
    <property type="evidence" value="ECO:0007669"/>
    <property type="project" value="TreeGrafter"/>
</dbReference>
<evidence type="ECO:0000256" key="3">
    <source>
        <dbReference type="ARBA" id="ARBA00011738"/>
    </source>
</evidence>
<keyword evidence="8" id="KW-0479">Metal-binding</keyword>
<evidence type="ECO:0000256" key="2">
    <source>
        <dbReference type="ARBA" id="ARBA00007532"/>
    </source>
</evidence>
<evidence type="ECO:0000256" key="5">
    <source>
        <dbReference type="ARBA" id="ARBA00014791"/>
    </source>
</evidence>
<comment type="subunit">
    <text evidence="3">Homodimer.</text>
</comment>
<dbReference type="PROSITE" id="PS00076">
    <property type="entry name" value="PYRIDINE_REDOX_1"/>
    <property type="match status" value="1"/>
</dbReference>
<organism evidence="20 21">
    <name type="scientific">Caldiarchaeum subterraneum</name>
    <dbReference type="NCBI Taxonomy" id="311458"/>
    <lineage>
        <taxon>Archaea</taxon>
        <taxon>Nitrososphaerota</taxon>
        <taxon>Candidatus Caldarchaeales</taxon>
        <taxon>Candidatus Caldarchaeaceae</taxon>
        <taxon>Candidatus Caldarchaeum</taxon>
    </lineage>
</organism>
<dbReference type="PANTHER" id="PTHR43014">
    <property type="entry name" value="MERCURIC REDUCTASE"/>
    <property type="match status" value="1"/>
</dbReference>
<evidence type="ECO:0000256" key="11">
    <source>
        <dbReference type="ARBA" id="ARBA00022914"/>
    </source>
</evidence>
<dbReference type="Gene3D" id="3.50.50.60">
    <property type="entry name" value="FAD/NAD(P)-binding domain"/>
    <property type="match status" value="2"/>
</dbReference>
<comment type="cofactor">
    <cofactor evidence="1">
        <name>FAD</name>
        <dbReference type="ChEBI" id="CHEBI:57692"/>
    </cofactor>
</comment>
<dbReference type="InterPro" id="IPR023753">
    <property type="entry name" value="FAD/NAD-binding_dom"/>
</dbReference>
<evidence type="ECO:0000256" key="17">
    <source>
        <dbReference type="RuleBase" id="RU003691"/>
    </source>
</evidence>
<dbReference type="InterPro" id="IPR004099">
    <property type="entry name" value="Pyr_nucl-diS_OxRdtase_dimer"/>
</dbReference>
<dbReference type="GO" id="GO:0016152">
    <property type="term" value="F:mercury (II) reductase (NADP+) activity"/>
    <property type="evidence" value="ECO:0007669"/>
    <property type="project" value="UniProtKB-EC"/>
</dbReference>
<dbReference type="PRINTS" id="PR00368">
    <property type="entry name" value="FADPNR"/>
</dbReference>
<feature type="domain" description="Pyridine nucleotide-disulphide oxidoreductase dimerisation" evidence="18">
    <location>
        <begin position="349"/>
        <end position="456"/>
    </location>
</feature>
<keyword evidence="6" id="KW-0475">Mercuric resistance</keyword>
<evidence type="ECO:0000256" key="8">
    <source>
        <dbReference type="ARBA" id="ARBA00022723"/>
    </source>
</evidence>
<dbReference type="EC" id="1.16.1.1" evidence="4"/>
<evidence type="ECO:0000256" key="1">
    <source>
        <dbReference type="ARBA" id="ARBA00001974"/>
    </source>
</evidence>
<evidence type="ECO:0000256" key="12">
    <source>
        <dbReference type="ARBA" id="ARBA00023002"/>
    </source>
</evidence>
<reference evidence="20" key="1">
    <citation type="journal article" date="2020" name="ISME J.">
        <title>Gammaproteobacteria mediating utilization of methyl-, sulfur- and petroleum organic compounds in deep ocean hydrothermal plumes.</title>
        <authorList>
            <person name="Zhou Z."/>
            <person name="Liu Y."/>
            <person name="Pan J."/>
            <person name="Cron B.R."/>
            <person name="Toner B.M."/>
            <person name="Anantharaman K."/>
            <person name="Breier J.A."/>
            <person name="Dick G.J."/>
            <person name="Li M."/>
        </authorList>
    </citation>
    <scope>NUCLEOTIDE SEQUENCE</scope>
    <source>
        <strain evidence="20">SZUA-1515</strain>
    </source>
</reference>
<dbReference type="InterPro" id="IPR021179">
    <property type="entry name" value="Mercury_reductase_MerA"/>
</dbReference>
<keyword evidence="12 17" id="KW-0560">Oxidoreductase</keyword>
<dbReference type="GO" id="GO:0016668">
    <property type="term" value="F:oxidoreductase activity, acting on a sulfur group of donors, NAD(P) as acceptor"/>
    <property type="evidence" value="ECO:0007669"/>
    <property type="project" value="InterPro"/>
</dbReference>
<evidence type="ECO:0000256" key="15">
    <source>
        <dbReference type="ARBA" id="ARBA00031725"/>
    </source>
</evidence>